<dbReference type="AlphaFoldDB" id="A0A1G7PL34"/>
<evidence type="ECO:0000256" key="1">
    <source>
        <dbReference type="SAM" id="Coils"/>
    </source>
</evidence>
<organism evidence="2 3">
    <name type="scientific">Dyadobacter soli</name>
    <dbReference type="NCBI Taxonomy" id="659014"/>
    <lineage>
        <taxon>Bacteria</taxon>
        <taxon>Pseudomonadati</taxon>
        <taxon>Bacteroidota</taxon>
        <taxon>Cytophagia</taxon>
        <taxon>Cytophagales</taxon>
        <taxon>Spirosomataceae</taxon>
        <taxon>Dyadobacter</taxon>
    </lineage>
</organism>
<dbReference type="Proteomes" id="UP000198748">
    <property type="component" value="Unassembled WGS sequence"/>
</dbReference>
<sequence length="273" mass="32622">MQREEIRFVQARYHQLNLNAEQAEKVLQFENMKDSQSQTHFFSAWEEFDFEYSVFQSLLNEDQMVQYQQRVGEIREMHIERLIEQDNSNEIWSNQMREQVDYVKNELIPSILSDIPRRATLSLGRDPSKIQYLKANYETFLHDRRKQILVDHFRHNKTYAPIQLQSAMLGHYASCLLPNYAAFESWADEPTRAVLGFVRGTLSRRNSEVTEFYLGKLSESKAFFQQIKEKYNRHFDGWHTWAPDPIPEEDENRNWLMSMLLLDRNAYGFEYPG</sequence>
<protein>
    <submittedName>
        <fullName evidence="2">Uncharacterized protein</fullName>
    </submittedName>
</protein>
<proteinExistence type="predicted"/>
<reference evidence="3" key="1">
    <citation type="submission" date="2016-10" db="EMBL/GenBank/DDBJ databases">
        <authorList>
            <person name="Varghese N."/>
            <person name="Submissions S."/>
        </authorList>
    </citation>
    <scope>NUCLEOTIDE SEQUENCE [LARGE SCALE GENOMIC DNA]</scope>
    <source>
        <strain evidence="3">DSM 25329</strain>
    </source>
</reference>
<gene>
    <name evidence="2" type="ORF">SAMN04487996_11344</name>
</gene>
<keyword evidence="1" id="KW-0175">Coiled coil</keyword>
<dbReference type="EMBL" id="FNAN01000013">
    <property type="protein sequence ID" value="SDF86844.1"/>
    <property type="molecule type" value="Genomic_DNA"/>
</dbReference>
<accession>A0A1G7PL34</accession>
<feature type="coiled-coil region" evidence="1">
    <location>
        <begin position="6"/>
        <end position="33"/>
    </location>
</feature>
<evidence type="ECO:0000313" key="2">
    <source>
        <dbReference type="EMBL" id="SDF86844.1"/>
    </source>
</evidence>
<evidence type="ECO:0000313" key="3">
    <source>
        <dbReference type="Proteomes" id="UP000198748"/>
    </source>
</evidence>
<keyword evidence="3" id="KW-1185">Reference proteome</keyword>
<name>A0A1G7PL34_9BACT</name>